<dbReference type="SUPFAM" id="SSF53474">
    <property type="entry name" value="alpha/beta-Hydrolases"/>
    <property type="match status" value="1"/>
</dbReference>
<comment type="caution">
    <text evidence="6">The sequence shown here is derived from an EMBL/GenBank/DDBJ whole genome shotgun (WGS) entry which is preliminary data.</text>
</comment>
<dbReference type="InterPro" id="IPR013818">
    <property type="entry name" value="Lipase"/>
</dbReference>
<dbReference type="InterPro" id="IPR029058">
    <property type="entry name" value="AB_hydrolase_fold"/>
</dbReference>
<evidence type="ECO:0000256" key="1">
    <source>
        <dbReference type="ARBA" id="ARBA00004613"/>
    </source>
</evidence>
<dbReference type="Gene3D" id="3.40.50.1820">
    <property type="entry name" value="alpha/beta hydrolase"/>
    <property type="match status" value="1"/>
</dbReference>
<evidence type="ECO:0000256" key="3">
    <source>
        <dbReference type="ARBA" id="ARBA00022525"/>
    </source>
</evidence>
<keyword evidence="3" id="KW-0964">Secreted</keyword>
<accession>A0ABQ9IV02</accession>
<gene>
    <name evidence="6" type="ORF">NQ317_019650</name>
</gene>
<comment type="similarity">
    <text evidence="2 4">Belongs to the AB hydrolase superfamily. Lipase family.</text>
</comment>
<sequence length="92" mass="10195">MFELTGKKIGRITALDPAGPKFENPLMTPDKELTETDAEFVDVIHTDVQLSGYAAPIGHVDYYPNDGAHQPGCPSREIDDNCSHAQVYHLFH</sequence>
<name>A0ABQ9IV02_9CUCU</name>
<evidence type="ECO:0000256" key="4">
    <source>
        <dbReference type="RuleBase" id="RU004262"/>
    </source>
</evidence>
<reference evidence="6" key="1">
    <citation type="journal article" date="2023" name="Insect Mol. Biol.">
        <title>Genome sequencing provides insights into the evolution of gene families encoding plant cell wall-degrading enzymes in longhorned beetles.</title>
        <authorList>
            <person name="Shin N.R."/>
            <person name="Okamura Y."/>
            <person name="Kirsch R."/>
            <person name="Pauchet Y."/>
        </authorList>
    </citation>
    <scope>NUCLEOTIDE SEQUENCE</scope>
    <source>
        <tissue evidence="6">Midgut</tissue>
    </source>
</reference>
<evidence type="ECO:0000313" key="7">
    <source>
        <dbReference type="Proteomes" id="UP001162164"/>
    </source>
</evidence>
<organism evidence="6 7">
    <name type="scientific">Molorchus minor</name>
    <dbReference type="NCBI Taxonomy" id="1323400"/>
    <lineage>
        <taxon>Eukaryota</taxon>
        <taxon>Metazoa</taxon>
        <taxon>Ecdysozoa</taxon>
        <taxon>Arthropoda</taxon>
        <taxon>Hexapoda</taxon>
        <taxon>Insecta</taxon>
        <taxon>Pterygota</taxon>
        <taxon>Neoptera</taxon>
        <taxon>Endopterygota</taxon>
        <taxon>Coleoptera</taxon>
        <taxon>Polyphaga</taxon>
        <taxon>Cucujiformia</taxon>
        <taxon>Chrysomeloidea</taxon>
        <taxon>Cerambycidae</taxon>
        <taxon>Lamiinae</taxon>
        <taxon>Monochamini</taxon>
        <taxon>Molorchus</taxon>
    </lineage>
</organism>
<dbReference type="Pfam" id="PF00151">
    <property type="entry name" value="Lipase"/>
    <property type="match status" value="1"/>
</dbReference>
<proteinExistence type="inferred from homology"/>
<dbReference type="PANTHER" id="PTHR11610">
    <property type="entry name" value="LIPASE"/>
    <property type="match status" value="1"/>
</dbReference>
<evidence type="ECO:0000259" key="5">
    <source>
        <dbReference type="Pfam" id="PF00151"/>
    </source>
</evidence>
<dbReference type="EMBL" id="JAPWTJ010002354">
    <property type="protein sequence ID" value="KAJ8966505.1"/>
    <property type="molecule type" value="Genomic_DNA"/>
</dbReference>
<keyword evidence="7" id="KW-1185">Reference proteome</keyword>
<dbReference type="PANTHER" id="PTHR11610:SF173">
    <property type="entry name" value="LIPASE DOMAIN-CONTAINING PROTEIN-RELATED"/>
    <property type="match status" value="1"/>
</dbReference>
<feature type="domain" description="Lipase" evidence="5">
    <location>
        <begin position="5"/>
        <end position="78"/>
    </location>
</feature>
<dbReference type="InterPro" id="IPR000734">
    <property type="entry name" value="TAG_lipase"/>
</dbReference>
<comment type="subcellular location">
    <subcellularLocation>
        <location evidence="1">Secreted</location>
    </subcellularLocation>
</comment>
<dbReference type="Proteomes" id="UP001162164">
    <property type="component" value="Unassembled WGS sequence"/>
</dbReference>
<evidence type="ECO:0000313" key="6">
    <source>
        <dbReference type="EMBL" id="KAJ8966505.1"/>
    </source>
</evidence>
<evidence type="ECO:0000256" key="2">
    <source>
        <dbReference type="ARBA" id="ARBA00010701"/>
    </source>
</evidence>
<protein>
    <recommendedName>
        <fullName evidence="5">Lipase domain-containing protein</fullName>
    </recommendedName>
</protein>